<keyword evidence="7 9" id="KW-0472">Membrane</keyword>
<dbReference type="EC" id="2.3.1.269" evidence="9"/>
<feature type="transmembrane region" description="Helical" evidence="9">
    <location>
        <begin position="505"/>
        <end position="523"/>
    </location>
</feature>
<evidence type="ECO:0000313" key="12">
    <source>
        <dbReference type="Proteomes" id="UP000199138"/>
    </source>
</evidence>
<gene>
    <name evidence="9" type="primary">lnt</name>
    <name evidence="11" type="ORF">SAMN05216480_11065</name>
</gene>
<feature type="transmembrane region" description="Helical" evidence="9">
    <location>
        <begin position="54"/>
        <end position="74"/>
    </location>
</feature>
<comment type="subcellular location">
    <subcellularLocation>
        <location evidence="1 9">Cell membrane</location>
        <topology evidence="1 9">Multi-pass membrane protein</topology>
    </subcellularLocation>
</comment>
<dbReference type="AlphaFoldDB" id="A0A1I7HN63"/>
<dbReference type="InterPro" id="IPR004563">
    <property type="entry name" value="Apolipo_AcylTrfase"/>
</dbReference>
<dbReference type="NCBIfam" id="TIGR00546">
    <property type="entry name" value="lnt"/>
    <property type="match status" value="1"/>
</dbReference>
<dbReference type="HAMAP" id="MF_01148">
    <property type="entry name" value="Lnt"/>
    <property type="match status" value="1"/>
</dbReference>
<feature type="transmembrane region" description="Helical" evidence="9">
    <location>
        <begin position="6"/>
        <end position="33"/>
    </location>
</feature>
<dbReference type="Gene3D" id="3.60.110.10">
    <property type="entry name" value="Carbon-nitrogen hydrolase"/>
    <property type="match status" value="1"/>
</dbReference>
<evidence type="ECO:0000256" key="1">
    <source>
        <dbReference type="ARBA" id="ARBA00004651"/>
    </source>
</evidence>
<dbReference type="GO" id="GO:0016410">
    <property type="term" value="F:N-acyltransferase activity"/>
    <property type="evidence" value="ECO:0007669"/>
    <property type="project" value="UniProtKB-UniRule"/>
</dbReference>
<dbReference type="RefSeq" id="WP_093025575.1">
    <property type="nucleotide sequence ID" value="NZ_FPBK01000010.1"/>
</dbReference>
<protein>
    <recommendedName>
        <fullName evidence="9">Apolipoprotein N-acyltransferase</fullName>
        <shortName evidence="9">ALP N-acyltransferase</shortName>
        <ecNumber evidence="9">2.3.1.269</ecNumber>
    </recommendedName>
</protein>
<dbReference type="PANTHER" id="PTHR38686">
    <property type="entry name" value="APOLIPOPROTEIN N-ACYLTRANSFERASE"/>
    <property type="match status" value="1"/>
</dbReference>
<dbReference type="Pfam" id="PF20154">
    <property type="entry name" value="LNT_N"/>
    <property type="match status" value="1"/>
</dbReference>
<organism evidence="11 12">
    <name type="scientific">Pustulibacterium marinum</name>
    <dbReference type="NCBI Taxonomy" id="1224947"/>
    <lineage>
        <taxon>Bacteria</taxon>
        <taxon>Pseudomonadati</taxon>
        <taxon>Bacteroidota</taxon>
        <taxon>Flavobacteriia</taxon>
        <taxon>Flavobacteriales</taxon>
        <taxon>Flavobacteriaceae</taxon>
        <taxon>Pustulibacterium</taxon>
    </lineage>
</organism>
<evidence type="ECO:0000256" key="8">
    <source>
        <dbReference type="ARBA" id="ARBA00023315"/>
    </source>
</evidence>
<dbReference type="Pfam" id="PF00795">
    <property type="entry name" value="CN_hydrolase"/>
    <property type="match status" value="1"/>
</dbReference>
<dbReference type="InterPro" id="IPR036526">
    <property type="entry name" value="C-N_Hydrolase_sf"/>
</dbReference>
<dbReference type="InterPro" id="IPR003010">
    <property type="entry name" value="C-N_Hydrolase"/>
</dbReference>
<dbReference type="EMBL" id="FPBK01000010">
    <property type="protein sequence ID" value="SFU62180.1"/>
    <property type="molecule type" value="Genomic_DNA"/>
</dbReference>
<keyword evidence="4 9" id="KW-0808">Transferase</keyword>
<evidence type="ECO:0000256" key="9">
    <source>
        <dbReference type="HAMAP-Rule" id="MF_01148"/>
    </source>
</evidence>
<comment type="function">
    <text evidence="9">Catalyzes the phospholipid dependent N-acylation of the N-terminal cysteine of apolipoprotein, the last step in lipoprotein maturation.</text>
</comment>
<dbReference type="InterPro" id="IPR045378">
    <property type="entry name" value="LNT_N"/>
</dbReference>
<keyword evidence="11" id="KW-0449">Lipoprotein</keyword>
<dbReference type="SUPFAM" id="SSF56317">
    <property type="entry name" value="Carbon-nitrogen hydrolase"/>
    <property type="match status" value="1"/>
</dbReference>
<dbReference type="PROSITE" id="PS50263">
    <property type="entry name" value="CN_HYDROLASE"/>
    <property type="match status" value="1"/>
</dbReference>
<feature type="transmembrane region" description="Helical" evidence="9">
    <location>
        <begin position="110"/>
        <end position="127"/>
    </location>
</feature>
<reference evidence="11 12" key="1">
    <citation type="submission" date="2016-10" db="EMBL/GenBank/DDBJ databases">
        <authorList>
            <person name="de Groot N.N."/>
        </authorList>
    </citation>
    <scope>NUCLEOTIDE SEQUENCE [LARGE SCALE GENOMIC DNA]</scope>
    <source>
        <strain evidence="11 12">CGMCC 1.12333</strain>
    </source>
</reference>
<evidence type="ECO:0000256" key="4">
    <source>
        <dbReference type="ARBA" id="ARBA00022679"/>
    </source>
</evidence>
<keyword evidence="5 9" id="KW-0812">Transmembrane</keyword>
<evidence type="ECO:0000256" key="5">
    <source>
        <dbReference type="ARBA" id="ARBA00022692"/>
    </source>
</evidence>
<keyword evidence="8 9" id="KW-0012">Acyltransferase</keyword>
<dbReference type="STRING" id="1224947.SAMN05216480_11065"/>
<dbReference type="UniPathway" id="UPA00666"/>
<dbReference type="CDD" id="cd07571">
    <property type="entry name" value="ALP_N-acyl_transferase"/>
    <property type="match status" value="1"/>
</dbReference>
<feature type="transmembrane region" description="Helical" evidence="9">
    <location>
        <begin position="80"/>
        <end position="103"/>
    </location>
</feature>
<proteinExistence type="inferred from homology"/>
<feature type="domain" description="CN hydrolase" evidence="10">
    <location>
        <begin position="224"/>
        <end position="492"/>
    </location>
</feature>
<dbReference type="OrthoDB" id="9804277at2"/>
<keyword evidence="6 9" id="KW-1133">Transmembrane helix</keyword>
<comment type="catalytic activity">
    <reaction evidence="9">
        <text>N-terminal S-1,2-diacyl-sn-glyceryl-L-cysteinyl-[lipoprotein] + a glycerophospholipid = N-acyl-S-1,2-diacyl-sn-glyceryl-L-cysteinyl-[lipoprotein] + a 2-acyl-sn-glycero-3-phospholipid + H(+)</text>
        <dbReference type="Rhea" id="RHEA:48228"/>
        <dbReference type="Rhea" id="RHEA-COMP:14681"/>
        <dbReference type="Rhea" id="RHEA-COMP:14684"/>
        <dbReference type="ChEBI" id="CHEBI:15378"/>
        <dbReference type="ChEBI" id="CHEBI:136912"/>
        <dbReference type="ChEBI" id="CHEBI:140656"/>
        <dbReference type="ChEBI" id="CHEBI:140657"/>
        <dbReference type="ChEBI" id="CHEBI:140660"/>
        <dbReference type="EC" id="2.3.1.269"/>
    </reaction>
</comment>
<keyword evidence="3 9" id="KW-1003">Cell membrane</keyword>
<dbReference type="GO" id="GO:0005886">
    <property type="term" value="C:plasma membrane"/>
    <property type="evidence" value="ECO:0007669"/>
    <property type="project" value="UniProtKB-SubCell"/>
</dbReference>
<sequence length="528" mass="60602">MKNPYILALISGLLLAASWPTYGISLIVFIAFVPLLLAEYSIRKSEAKKTNRRVWLVGYTTFFVWNLLTTWWIYNSTGFGMLFAVLVNSLLMSIVFLLYHLVAKKFPPKIHYVFLPAIWMAFEKFHLNWDFSWPWLNLGNVFATSTHYIQWYEYTGSFGGSLWVWILNLGFFNLVLKYIATKSLKSVQKRLVFNLLWIAIPIVISLLIKSNYEESGKEIEAVILQPNIDPYTDKYYTTNKKVAQILMDMAAEKADENTEIILAPETVFAKSFRINDFSEDYTMYRLRTFLKRYPKANLLAGTSFIDVFHDPKEITSQSNQYNENTWYNDYNSAFFLNATTDSIPVYHKSKLVVGVENFPFKSVLEPLLGNVMLDLGGTVATKTTQEDRTVFSADDYKVAPVICYESVYGEFVSKYIQNGAEFIAIITNDAWWGNTQGHKQHLNYARLRAIENRKSVVRSANTGISAIINQTGDIQQTLEYGVQGSLKGKIHLNNKVTFYARYGDYIARVAVLASALILLFAFTRKRKL</sequence>
<keyword evidence="12" id="KW-1185">Reference proteome</keyword>
<evidence type="ECO:0000259" key="10">
    <source>
        <dbReference type="PROSITE" id="PS50263"/>
    </source>
</evidence>
<accession>A0A1I7HN63</accession>
<evidence type="ECO:0000313" key="11">
    <source>
        <dbReference type="EMBL" id="SFU62180.1"/>
    </source>
</evidence>
<dbReference type="Proteomes" id="UP000199138">
    <property type="component" value="Unassembled WGS sequence"/>
</dbReference>
<evidence type="ECO:0000256" key="7">
    <source>
        <dbReference type="ARBA" id="ARBA00023136"/>
    </source>
</evidence>
<evidence type="ECO:0000256" key="3">
    <source>
        <dbReference type="ARBA" id="ARBA00022475"/>
    </source>
</evidence>
<evidence type="ECO:0000256" key="6">
    <source>
        <dbReference type="ARBA" id="ARBA00022989"/>
    </source>
</evidence>
<comment type="similarity">
    <text evidence="2 9">Belongs to the CN hydrolase family. Apolipoprotein N-acyltransferase subfamily.</text>
</comment>
<name>A0A1I7HN63_9FLAO</name>
<dbReference type="GO" id="GO:0042158">
    <property type="term" value="P:lipoprotein biosynthetic process"/>
    <property type="evidence" value="ECO:0007669"/>
    <property type="project" value="UniProtKB-UniRule"/>
</dbReference>
<feature type="transmembrane region" description="Helical" evidence="9">
    <location>
        <begin position="191"/>
        <end position="208"/>
    </location>
</feature>
<comment type="pathway">
    <text evidence="9">Protein modification; lipoprotein biosynthesis (N-acyl transfer).</text>
</comment>
<dbReference type="PANTHER" id="PTHR38686:SF1">
    <property type="entry name" value="APOLIPOPROTEIN N-ACYLTRANSFERASE"/>
    <property type="match status" value="1"/>
</dbReference>
<evidence type="ECO:0000256" key="2">
    <source>
        <dbReference type="ARBA" id="ARBA00010065"/>
    </source>
</evidence>